<evidence type="ECO:0000256" key="3">
    <source>
        <dbReference type="ARBA" id="ARBA00023157"/>
    </source>
</evidence>
<evidence type="ECO:0000256" key="1">
    <source>
        <dbReference type="ARBA" id="ARBA00004613"/>
    </source>
</evidence>
<evidence type="ECO:0008006" key="7">
    <source>
        <dbReference type="Google" id="ProtNLM"/>
    </source>
</evidence>
<dbReference type="SMART" id="SM00792">
    <property type="entry name" value="Agouti"/>
    <property type="match status" value="1"/>
</dbReference>
<reference evidence="5" key="1">
    <citation type="submission" date="2025-08" db="UniProtKB">
        <authorList>
            <consortium name="Ensembl"/>
        </authorList>
    </citation>
    <scope>IDENTIFICATION</scope>
</reference>
<keyword evidence="3" id="KW-1015">Disulfide bond</keyword>
<evidence type="ECO:0000256" key="4">
    <source>
        <dbReference type="SAM" id="SignalP"/>
    </source>
</evidence>
<evidence type="ECO:0000313" key="5">
    <source>
        <dbReference type="Ensembl" id="ENSPMGP00000015307.1"/>
    </source>
</evidence>
<dbReference type="InterPro" id="IPR007733">
    <property type="entry name" value="Agouti"/>
</dbReference>
<keyword evidence="4" id="KW-0732">Signal</keyword>
<dbReference type="GO" id="GO:0070996">
    <property type="term" value="F:type 1 melanocortin receptor binding"/>
    <property type="evidence" value="ECO:0007669"/>
    <property type="project" value="TreeGrafter"/>
</dbReference>
<protein>
    <recommendedName>
        <fullName evidence="7">Agouti domain-containing protein</fullName>
    </recommendedName>
</protein>
<dbReference type="PANTHER" id="PTHR16551:SF5">
    <property type="entry name" value="AGOUTI-RELATED PEPTIDE 2"/>
    <property type="match status" value="1"/>
</dbReference>
<sequence>MQKVPEKKSFLTSLAHVVLLVVFSADFKCSTEAETHICTERPVRKTKDPCTRGKKNVFHFLMRPTAPKPASKPTTPRCSQLTQSCLPQDGCCDSWASCHCHFFNAICFCRRNTPLPVLGHYGQT</sequence>
<name>A0A3B4AE11_9GOBI</name>
<dbReference type="GO" id="GO:2000253">
    <property type="term" value="P:positive regulation of feeding behavior"/>
    <property type="evidence" value="ECO:0007669"/>
    <property type="project" value="TreeGrafter"/>
</dbReference>
<feature type="signal peptide" evidence="4">
    <location>
        <begin position="1"/>
        <end position="33"/>
    </location>
</feature>
<evidence type="ECO:0000313" key="6">
    <source>
        <dbReference type="Proteomes" id="UP000261520"/>
    </source>
</evidence>
<dbReference type="InterPro" id="IPR036836">
    <property type="entry name" value="Agouti_dom_sf"/>
</dbReference>
<dbReference type="GO" id="GO:0007218">
    <property type="term" value="P:neuropeptide signaling pathway"/>
    <property type="evidence" value="ECO:0007669"/>
    <property type="project" value="TreeGrafter"/>
</dbReference>
<dbReference type="Proteomes" id="UP000261520">
    <property type="component" value="Unplaced"/>
</dbReference>
<keyword evidence="6" id="KW-1185">Reference proteome</keyword>
<dbReference type="GO" id="GO:0005615">
    <property type="term" value="C:extracellular space"/>
    <property type="evidence" value="ECO:0007669"/>
    <property type="project" value="TreeGrafter"/>
</dbReference>
<dbReference type="PANTHER" id="PTHR16551">
    <property type="entry name" value="AGOUTI RELATED"/>
    <property type="match status" value="1"/>
</dbReference>
<accession>A0A3B4AE11</accession>
<dbReference type="AlphaFoldDB" id="A0A3B4AE11"/>
<reference evidence="5" key="2">
    <citation type="submission" date="2025-09" db="UniProtKB">
        <authorList>
            <consortium name="Ensembl"/>
        </authorList>
    </citation>
    <scope>IDENTIFICATION</scope>
</reference>
<dbReference type="Ensembl" id="ENSPMGT00000016320.1">
    <property type="protein sequence ID" value="ENSPMGP00000015307.1"/>
    <property type="gene ID" value="ENSPMGG00000012542.1"/>
</dbReference>
<organism evidence="5 6">
    <name type="scientific">Periophthalmus magnuspinnatus</name>
    <dbReference type="NCBI Taxonomy" id="409849"/>
    <lineage>
        <taxon>Eukaryota</taxon>
        <taxon>Metazoa</taxon>
        <taxon>Chordata</taxon>
        <taxon>Craniata</taxon>
        <taxon>Vertebrata</taxon>
        <taxon>Euteleostomi</taxon>
        <taxon>Actinopterygii</taxon>
        <taxon>Neopterygii</taxon>
        <taxon>Teleostei</taxon>
        <taxon>Neoteleostei</taxon>
        <taxon>Acanthomorphata</taxon>
        <taxon>Gobiaria</taxon>
        <taxon>Gobiiformes</taxon>
        <taxon>Gobioidei</taxon>
        <taxon>Gobiidae</taxon>
        <taxon>Oxudercinae</taxon>
        <taxon>Periophthalmus</taxon>
    </lineage>
</organism>
<dbReference type="SUPFAM" id="SSF57055">
    <property type="entry name" value="Agouti-related protein"/>
    <property type="match status" value="1"/>
</dbReference>
<dbReference type="GO" id="GO:0009755">
    <property type="term" value="P:hormone-mediated signaling pathway"/>
    <property type="evidence" value="ECO:0007669"/>
    <property type="project" value="InterPro"/>
</dbReference>
<dbReference type="Gene3D" id="4.10.760.10">
    <property type="entry name" value="Agouti domain"/>
    <property type="match status" value="1"/>
</dbReference>
<dbReference type="GO" id="GO:0005184">
    <property type="term" value="F:neuropeptide hormone activity"/>
    <property type="evidence" value="ECO:0007669"/>
    <property type="project" value="TreeGrafter"/>
</dbReference>
<proteinExistence type="predicted"/>
<comment type="subcellular location">
    <subcellularLocation>
        <location evidence="1">Secreted</location>
    </subcellularLocation>
</comment>
<feature type="chain" id="PRO_5017262246" description="Agouti domain-containing protein" evidence="4">
    <location>
        <begin position="34"/>
        <end position="124"/>
    </location>
</feature>
<dbReference type="Pfam" id="PF05039">
    <property type="entry name" value="Agouti"/>
    <property type="match status" value="1"/>
</dbReference>
<dbReference type="GO" id="GO:0008343">
    <property type="term" value="P:adult feeding behavior"/>
    <property type="evidence" value="ECO:0007669"/>
    <property type="project" value="TreeGrafter"/>
</dbReference>
<keyword evidence="2" id="KW-0964">Secreted</keyword>
<evidence type="ECO:0000256" key="2">
    <source>
        <dbReference type="ARBA" id="ARBA00022525"/>
    </source>
</evidence>